<dbReference type="EMBL" id="FO203427">
    <property type="protein sequence ID" value="CCH49382.1"/>
    <property type="molecule type" value="Genomic_DNA"/>
</dbReference>
<dbReference type="RefSeq" id="WP_015415426.1">
    <property type="nucleotide sequence ID" value="NC_020409.1"/>
</dbReference>
<dbReference type="eggNOG" id="ENOG50318H0">
    <property type="taxonomic scope" value="Bacteria"/>
</dbReference>
<keyword evidence="3" id="KW-1185">Reference proteome</keyword>
<feature type="transmembrane region" description="Helical" evidence="1">
    <location>
        <begin position="36"/>
        <end position="56"/>
    </location>
</feature>
<dbReference type="AlphaFoldDB" id="M1WTA6"/>
<dbReference type="Proteomes" id="UP000011724">
    <property type="component" value="Chromosome"/>
</dbReference>
<accession>M1WTA6</accession>
<reference evidence="2 3" key="1">
    <citation type="journal article" date="2013" name="PLoS ONE">
        <title>The first genomic and proteomic characterization of a deep-sea sulfate reducer: insights into the piezophilic lifestyle of Desulfovibrio piezophilus.</title>
        <authorList>
            <person name="Pradel N."/>
            <person name="Ji B."/>
            <person name="Gimenez G."/>
            <person name="Talla E."/>
            <person name="Lenoble P."/>
            <person name="Garel M."/>
            <person name="Tamburini C."/>
            <person name="Fourquet P."/>
            <person name="Lebrun R."/>
            <person name="Bertin P."/>
            <person name="Denis Y."/>
            <person name="Pophillat M."/>
            <person name="Barbe V."/>
            <person name="Ollivier B."/>
            <person name="Dolla A."/>
        </authorList>
    </citation>
    <scope>NUCLEOTIDE SEQUENCE [LARGE SCALE GENOMIC DNA]</scope>
    <source>
        <strain evidence="3">DSM 10523 / SB164P1</strain>
    </source>
</reference>
<dbReference type="KEGG" id="dpi:BN4_12147"/>
<organism evidence="2 3">
    <name type="scientific">Pseudodesulfovibrio piezophilus (strain DSM 21447 / JCM 15486 / C1TLV30)</name>
    <name type="common">Desulfovibrio piezophilus</name>
    <dbReference type="NCBI Taxonomy" id="1322246"/>
    <lineage>
        <taxon>Bacteria</taxon>
        <taxon>Pseudomonadati</taxon>
        <taxon>Thermodesulfobacteriota</taxon>
        <taxon>Desulfovibrionia</taxon>
        <taxon>Desulfovibrionales</taxon>
        <taxon>Desulfovibrionaceae</taxon>
    </lineage>
</organism>
<sequence>MGILFKLIIILGLVFFITGMFTKSKAERIERRNRTTNILLVAIVVLLAISIGLNLLHR</sequence>
<dbReference type="STRING" id="1322246.BN4_12147"/>
<evidence type="ECO:0000256" key="1">
    <source>
        <dbReference type="SAM" id="Phobius"/>
    </source>
</evidence>
<keyword evidence="1" id="KW-1133">Transmembrane helix</keyword>
<proteinExistence type="predicted"/>
<gene>
    <name evidence="2" type="ordered locus">BN4_12147</name>
</gene>
<name>M1WTA6_PSEP2</name>
<protein>
    <submittedName>
        <fullName evidence="2">Uncharacterized protein</fullName>
    </submittedName>
</protein>
<keyword evidence="1" id="KW-0472">Membrane</keyword>
<evidence type="ECO:0000313" key="3">
    <source>
        <dbReference type="Proteomes" id="UP000011724"/>
    </source>
</evidence>
<reference evidence="3" key="2">
    <citation type="journal article" date="2013" name="Stand. Genomic Sci.">
        <title>Complete genome sequence of Desulfocapsa sulfexigens, a marine deltaproteobacterium specialized in disproportionating inorganic sulfur compounds.</title>
        <authorList>
            <person name="Finster K.W."/>
            <person name="Kjeldsen K.U."/>
            <person name="Kube M."/>
            <person name="Reinhardt R."/>
            <person name="Mussmann M."/>
            <person name="Amann R."/>
            <person name="Schreiber L."/>
        </authorList>
    </citation>
    <scope>NUCLEOTIDE SEQUENCE [LARGE SCALE GENOMIC DNA]</scope>
    <source>
        <strain evidence="3">DSM 10523 / SB164P1</strain>
    </source>
</reference>
<dbReference type="HOGENOM" id="CLU_2971966_0_0_7"/>
<evidence type="ECO:0000313" key="2">
    <source>
        <dbReference type="EMBL" id="CCH49382.1"/>
    </source>
</evidence>
<dbReference type="PATRIC" id="fig|879567.3.peg.2290"/>
<keyword evidence="1" id="KW-0812">Transmembrane</keyword>